<evidence type="ECO:0000313" key="6">
    <source>
        <dbReference type="EMBL" id="SKC91768.1"/>
    </source>
</evidence>
<dbReference type="GO" id="GO:0030170">
    <property type="term" value="F:pyridoxal phosphate binding"/>
    <property type="evidence" value="ECO:0007669"/>
    <property type="project" value="InterPro"/>
</dbReference>
<dbReference type="SUPFAM" id="SSF53383">
    <property type="entry name" value="PLP-dependent transferases"/>
    <property type="match status" value="1"/>
</dbReference>
<dbReference type="InterPro" id="IPR004636">
    <property type="entry name" value="AcOrn/SuccOrn_fam"/>
</dbReference>
<dbReference type="NCBIfam" id="NF002325">
    <property type="entry name" value="PRK01278.1"/>
    <property type="match status" value="1"/>
</dbReference>
<feature type="binding site" evidence="5">
    <location>
        <position position="272"/>
    </location>
    <ligand>
        <name>pyridoxal 5'-phosphate</name>
        <dbReference type="ChEBI" id="CHEBI:597326"/>
    </ligand>
</feature>
<reference evidence="6 7" key="1">
    <citation type="submission" date="2017-02" db="EMBL/GenBank/DDBJ databases">
        <authorList>
            <person name="Peterson S.W."/>
        </authorList>
    </citation>
    <scope>NUCLEOTIDE SEQUENCE [LARGE SCALE GENOMIC DNA]</scope>
    <source>
        <strain evidence="6 7">M1</strain>
    </source>
</reference>
<dbReference type="Pfam" id="PF00202">
    <property type="entry name" value="Aminotran_3"/>
    <property type="match status" value="1"/>
</dbReference>
<dbReference type="HAMAP" id="MF_01107">
    <property type="entry name" value="ArgD_aminotrans_3"/>
    <property type="match status" value="1"/>
</dbReference>
<feature type="binding site" evidence="5">
    <location>
        <position position="130"/>
    </location>
    <ligand>
        <name>pyridoxal 5'-phosphate</name>
        <dbReference type="ChEBI" id="CHEBI:597326"/>
    </ligand>
</feature>
<evidence type="ECO:0000256" key="1">
    <source>
        <dbReference type="ARBA" id="ARBA00022576"/>
    </source>
</evidence>
<name>A0A1T5MV85_9FIRM</name>
<dbReference type="Gene3D" id="3.40.640.10">
    <property type="entry name" value="Type I PLP-dependent aspartate aminotransferase-like (Major domain)"/>
    <property type="match status" value="1"/>
</dbReference>
<evidence type="ECO:0000256" key="2">
    <source>
        <dbReference type="ARBA" id="ARBA00022605"/>
    </source>
</evidence>
<dbReference type="GO" id="GO:0003992">
    <property type="term" value="F:N2-acetyl-L-ornithine:2-oxoglutarate 5-aminotransferase activity"/>
    <property type="evidence" value="ECO:0007669"/>
    <property type="project" value="UniProtKB-UniRule"/>
</dbReference>
<protein>
    <recommendedName>
        <fullName evidence="5">Acetylornithine aminotransferase</fullName>
        <shortName evidence="5">ACOAT</shortName>
        <ecNumber evidence="5">2.6.1.11</ecNumber>
    </recommendedName>
</protein>
<comment type="cofactor">
    <cofactor evidence="5">
        <name>pyridoxal 5'-phosphate</name>
        <dbReference type="ChEBI" id="CHEBI:597326"/>
    </cofactor>
    <text evidence="5">Binds 1 pyridoxal phosphate per subunit.</text>
</comment>
<dbReference type="Proteomes" id="UP000190285">
    <property type="component" value="Unassembled WGS sequence"/>
</dbReference>
<dbReference type="InterPro" id="IPR049704">
    <property type="entry name" value="Aminotrans_3_PPA_site"/>
</dbReference>
<dbReference type="InterPro" id="IPR050103">
    <property type="entry name" value="Class-III_PLP-dep_AT"/>
</dbReference>
<dbReference type="InterPro" id="IPR015424">
    <property type="entry name" value="PyrdxlP-dep_Trfase"/>
</dbReference>
<dbReference type="PIRSF" id="PIRSF000521">
    <property type="entry name" value="Transaminase_4ab_Lys_Orn"/>
    <property type="match status" value="1"/>
</dbReference>
<evidence type="ECO:0000256" key="4">
    <source>
        <dbReference type="ARBA" id="ARBA00022898"/>
    </source>
</evidence>
<dbReference type="OrthoDB" id="9801052at2"/>
<comment type="similarity">
    <text evidence="5">Belongs to the class-III pyridoxal-phosphate-dependent aminotransferase family. ArgD subfamily.</text>
</comment>
<keyword evidence="5" id="KW-0963">Cytoplasm</keyword>
<evidence type="ECO:0000256" key="5">
    <source>
        <dbReference type="HAMAP-Rule" id="MF_01107"/>
    </source>
</evidence>
<comment type="subcellular location">
    <subcellularLocation>
        <location evidence="5">Cytoplasm</location>
    </subcellularLocation>
</comment>
<gene>
    <name evidence="5" type="primary">argD</name>
    <name evidence="6" type="ORF">SAMN02194393_05366</name>
</gene>
<proteinExistence type="inferred from homology"/>
<dbReference type="InterPro" id="IPR015422">
    <property type="entry name" value="PyrdxlP-dep_Trfase_small"/>
</dbReference>
<dbReference type="EC" id="2.6.1.11" evidence="5"/>
<dbReference type="FunFam" id="3.40.640.10:FF:000004">
    <property type="entry name" value="Acetylornithine aminotransferase"/>
    <property type="match status" value="1"/>
</dbReference>
<dbReference type="GO" id="GO:0005737">
    <property type="term" value="C:cytoplasm"/>
    <property type="evidence" value="ECO:0007669"/>
    <property type="project" value="UniProtKB-SubCell"/>
</dbReference>
<evidence type="ECO:0000256" key="3">
    <source>
        <dbReference type="ARBA" id="ARBA00022679"/>
    </source>
</evidence>
<keyword evidence="7" id="KW-1185">Reference proteome</keyword>
<dbReference type="NCBIfam" id="TIGR00707">
    <property type="entry name" value="argD"/>
    <property type="match status" value="1"/>
</dbReference>
<feature type="binding site" evidence="5">
    <location>
        <begin position="97"/>
        <end position="98"/>
    </location>
    <ligand>
        <name>pyridoxal 5'-phosphate</name>
        <dbReference type="ChEBI" id="CHEBI:597326"/>
    </ligand>
</feature>
<dbReference type="AlphaFoldDB" id="A0A1T5MV85"/>
<comment type="miscellaneous">
    <text evidence="5">May also have succinyldiaminopimelate aminotransferase activity, thus carrying out the corresponding step in lysine biosynthesis.</text>
</comment>
<dbReference type="Gene3D" id="3.90.1150.10">
    <property type="entry name" value="Aspartate Aminotransferase, domain 1"/>
    <property type="match status" value="1"/>
</dbReference>
<sequence>MGKKYLMETYSRFDVVFEKGIGSKVYDTEGKEYLDFVAGVAVNCLGHCHPAVIKALEVQSKNLIHISNLYWTPTQGELAEKLVKLSDHDEVFFCNSGTEANETAIKLARKYGKLTDVLGKNEIITMDNSFHGRTMGSLAVTGQSKYQKDFMPLMSGIKSAKFNDIDELEKTISEKTCGVIIEPIQGEGGIISAHKEFLMKAKDLCEKYNALLIFDEVQCGIGRTGDVFAYKSFGVVPDIICMAKGLGGGFPIGAVLANKKASVFKPGDHGCTFGGNPLGCAVSLAVIKELTEGSILDEVKDKEKIFKKEIQKFMDKYDFIRKIDGKGLMLGIHLDIEAKKIVGKAFEKGLLIIGAGNNTIRIVPPLNITDYEIKRGLKILEEVFEEL</sequence>
<evidence type="ECO:0000313" key="7">
    <source>
        <dbReference type="Proteomes" id="UP000190285"/>
    </source>
</evidence>
<dbReference type="GO" id="GO:0006526">
    <property type="term" value="P:L-arginine biosynthetic process"/>
    <property type="evidence" value="ECO:0007669"/>
    <property type="project" value="UniProtKB-UniRule"/>
</dbReference>
<feature type="binding site" evidence="5">
    <location>
        <begin position="215"/>
        <end position="218"/>
    </location>
    <ligand>
        <name>pyridoxal 5'-phosphate</name>
        <dbReference type="ChEBI" id="CHEBI:597326"/>
    </ligand>
</feature>
<dbReference type="UniPathway" id="UPA00068">
    <property type="reaction ID" value="UER00109"/>
</dbReference>
<keyword evidence="5" id="KW-0055">Arginine biosynthesis</keyword>
<dbReference type="EMBL" id="FUZT01000026">
    <property type="protein sequence ID" value="SKC91768.1"/>
    <property type="molecule type" value="Genomic_DNA"/>
</dbReference>
<comment type="pathway">
    <text evidence="5">Amino-acid biosynthesis; L-arginine biosynthesis; N(2)-acetyl-L-ornithine from L-glutamate: step 4/4.</text>
</comment>
<dbReference type="PANTHER" id="PTHR11986">
    <property type="entry name" value="AMINOTRANSFERASE CLASS III"/>
    <property type="match status" value="1"/>
</dbReference>
<dbReference type="GO" id="GO:0042802">
    <property type="term" value="F:identical protein binding"/>
    <property type="evidence" value="ECO:0007669"/>
    <property type="project" value="TreeGrafter"/>
</dbReference>
<feature type="modified residue" description="N6-(pyridoxal phosphate)lysine" evidence="5">
    <location>
        <position position="244"/>
    </location>
</feature>
<comment type="catalytic activity">
    <reaction evidence="5">
        <text>N(2)-acetyl-L-ornithine + 2-oxoglutarate = N-acetyl-L-glutamate 5-semialdehyde + L-glutamate</text>
        <dbReference type="Rhea" id="RHEA:18049"/>
        <dbReference type="ChEBI" id="CHEBI:16810"/>
        <dbReference type="ChEBI" id="CHEBI:29123"/>
        <dbReference type="ChEBI" id="CHEBI:29985"/>
        <dbReference type="ChEBI" id="CHEBI:57805"/>
        <dbReference type="EC" id="2.6.1.11"/>
    </reaction>
</comment>
<dbReference type="InterPro" id="IPR015421">
    <property type="entry name" value="PyrdxlP-dep_Trfase_major"/>
</dbReference>
<comment type="caution">
    <text evidence="5">Lacks conserved residue(s) required for the propagation of feature annotation.</text>
</comment>
<keyword evidence="4 5" id="KW-0663">Pyridoxal phosphate</keyword>
<feature type="binding site" evidence="5">
    <location>
        <position position="133"/>
    </location>
    <ligand>
        <name>N(2)-acetyl-L-ornithine</name>
        <dbReference type="ChEBI" id="CHEBI:57805"/>
    </ligand>
</feature>
<organism evidence="6 7">
    <name type="scientific">Maledivibacter halophilus</name>
    <dbReference type="NCBI Taxonomy" id="36842"/>
    <lineage>
        <taxon>Bacteria</taxon>
        <taxon>Bacillati</taxon>
        <taxon>Bacillota</taxon>
        <taxon>Clostridia</taxon>
        <taxon>Peptostreptococcales</taxon>
        <taxon>Caminicellaceae</taxon>
        <taxon>Maledivibacter</taxon>
    </lineage>
</organism>
<keyword evidence="3 5" id="KW-0808">Transferase</keyword>
<dbReference type="PROSITE" id="PS00600">
    <property type="entry name" value="AA_TRANSFER_CLASS_3"/>
    <property type="match status" value="1"/>
</dbReference>
<dbReference type="CDD" id="cd00610">
    <property type="entry name" value="OAT_like"/>
    <property type="match status" value="1"/>
</dbReference>
<dbReference type="PANTHER" id="PTHR11986:SF79">
    <property type="entry name" value="ACETYLORNITHINE AMINOTRANSFERASE, MITOCHONDRIAL"/>
    <property type="match status" value="1"/>
</dbReference>
<comment type="subunit">
    <text evidence="5">Homodimer.</text>
</comment>
<keyword evidence="2 5" id="KW-0028">Amino-acid biosynthesis</keyword>
<accession>A0A1T5MV85</accession>
<dbReference type="InterPro" id="IPR005814">
    <property type="entry name" value="Aminotrans_3"/>
</dbReference>
<dbReference type="RefSeq" id="WP_079495934.1">
    <property type="nucleotide sequence ID" value="NZ_FUZT01000026.1"/>
</dbReference>
<keyword evidence="1 5" id="KW-0032">Aminotransferase</keyword>
<dbReference type="STRING" id="36842.SAMN02194393_05366"/>